<feature type="transmembrane region" description="Helical" evidence="1">
    <location>
        <begin position="63"/>
        <end position="81"/>
    </location>
</feature>
<evidence type="ECO:0000313" key="2">
    <source>
        <dbReference type="EMBL" id="PSG90171.1"/>
    </source>
</evidence>
<comment type="caution">
    <text evidence="2">The sequence shown here is derived from an EMBL/GenBank/DDBJ whole genome shotgun (WGS) entry which is preliminary data.</text>
</comment>
<gene>
    <name evidence="2" type="ORF">C7H52_02525</name>
</gene>
<feature type="transmembrane region" description="Helical" evidence="1">
    <location>
        <begin position="26"/>
        <end position="51"/>
    </location>
</feature>
<keyword evidence="1" id="KW-1133">Transmembrane helix</keyword>
<name>A0A2T1NCK5_9FLAO</name>
<feature type="transmembrane region" description="Helical" evidence="1">
    <location>
        <begin position="102"/>
        <end position="122"/>
    </location>
</feature>
<evidence type="ECO:0000256" key="1">
    <source>
        <dbReference type="SAM" id="Phobius"/>
    </source>
</evidence>
<proteinExistence type="predicted"/>
<evidence type="ECO:0000313" key="3">
    <source>
        <dbReference type="Proteomes" id="UP000238426"/>
    </source>
</evidence>
<keyword evidence="3" id="KW-1185">Reference proteome</keyword>
<protein>
    <submittedName>
        <fullName evidence="2">Uncharacterized protein</fullName>
    </submittedName>
</protein>
<organism evidence="2 3">
    <name type="scientific">Aurantibacter aestuarii</name>
    <dbReference type="NCBI Taxonomy" id="1266046"/>
    <lineage>
        <taxon>Bacteria</taxon>
        <taxon>Pseudomonadati</taxon>
        <taxon>Bacteroidota</taxon>
        <taxon>Flavobacteriia</taxon>
        <taxon>Flavobacteriales</taxon>
        <taxon>Flavobacteriaceae</taxon>
        <taxon>Aurantibacter</taxon>
    </lineage>
</organism>
<accession>A0A2T1NCK5</accession>
<keyword evidence="1" id="KW-0472">Membrane</keyword>
<sequence>MTLFNNIYLSVFFQLKNRFKQKANTIALYYISILQISCVFLLGCFFSAFLSQMNTALMGKSKAITLFCIIAAGIHFSNWMGYSGKQRKEMNAKYLKQKKITYNLLVLAVIPVICILFGLLLLQSM</sequence>
<dbReference type="EMBL" id="PXOQ01000007">
    <property type="protein sequence ID" value="PSG90171.1"/>
    <property type="molecule type" value="Genomic_DNA"/>
</dbReference>
<dbReference type="Proteomes" id="UP000238426">
    <property type="component" value="Unassembled WGS sequence"/>
</dbReference>
<reference evidence="2 3" key="1">
    <citation type="submission" date="2018-03" db="EMBL/GenBank/DDBJ databases">
        <title>Mesoflavibacter sp. HG37 and Mesoflavibacter sp. HG96 sp.nov., two marine bacteria isolated from seawater of Western Pacific Ocean.</title>
        <authorList>
            <person name="Cheng H."/>
            <person name="Wu Y.-H."/>
            <person name="Guo L.-L."/>
            <person name="Xu X.-W."/>
        </authorList>
    </citation>
    <scope>NUCLEOTIDE SEQUENCE [LARGE SCALE GENOMIC DNA]</scope>
    <source>
        <strain evidence="2 3">KCTC 32269</strain>
    </source>
</reference>
<dbReference type="AlphaFoldDB" id="A0A2T1NCK5"/>
<keyword evidence="1" id="KW-0812">Transmembrane</keyword>